<dbReference type="GeneID" id="5032949"/>
<keyword evidence="1" id="KW-0472">Membrane</keyword>
<dbReference type="EMBL" id="CT868341">
    <property type="protein sequence ID" value="CAK79767.1"/>
    <property type="molecule type" value="Genomic_DNA"/>
</dbReference>
<dbReference type="Proteomes" id="UP000000600">
    <property type="component" value="Unassembled WGS sequence"/>
</dbReference>
<dbReference type="KEGG" id="ptm:GSPATT00014698001"/>
<feature type="transmembrane region" description="Helical" evidence="1">
    <location>
        <begin position="54"/>
        <end position="75"/>
    </location>
</feature>
<evidence type="ECO:0000313" key="2">
    <source>
        <dbReference type="EMBL" id="CAK79767.1"/>
    </source>
</evidence>
<sequence length="388" mass="45360">MIQVFQTLDWILTKLLVSICDQISSSLYKLEYYNASFLFMDLTKESIQRTSLSFYKLIISCMISVVLIVELLAILNSQFLCIGKNYFLQLKIGKYNYLHVLILAIFSNNNLEFLYIFSQVSIKIYEAQNNSIMFGILFKFFSAPPLRSCIVFFTSNTFDHYSTLNLSKLPKFKGEIQFIILFINISEYKLQQALQDSLEQSLIQIHVLLIIYTQYKFNFQLTFNILQTQQLMQGEYPERAQPLANEEVEPQISRTCIISSCLKIIKKKGANETTQNIKQRYCRVGYNWLADTTPLRNRSSFAIIMRGTRMSLMFLLRARSTQAECVVQVEMLWHALLQRIKTQESIKILHTLRICAKDSKQIKKHDQYKICTLNNDINTIQLVIHRDI</sequence>
<dbReference type="HOGENOM" id="CLU_712642_0_0_1"/>
<proteinExistence type="predicted"/>
<dbReference type="RefSeq" id="XP_001447164.1">
    <property type="nucleotide sequence ID" value="XM_001447127.1"/>
</dbReference>
<dbReference type="InParanoid" id="A0D9Q0"/>
<accession>A0D9Q0</accession>
<name>A0D9Q0_PARTE</name>
<keyword evidence="1" id="KW-1133">Transmembrane helix</keyword>
<gene>
    <name evidence="2" type="ORF">GSPATT00014698001</name>
</gene>
<evidence type="ECO:0008006" key="4">
    <source>
        <dbReference type="Google" id="ProtNLM"/>
    </source>
</evidence>
<keyword evidence="3" id="KW-1185">Reference proteome</keyword>
<protein>
    <recommendedName>
        <fullName evidence="4">Transmembrane protein</fullName>
    </recommendedName>
</protein>
<dbReference type="AlphaFoldDB" id="A0D9Q0"/>
<keyword evidence="1" id="KW-0812">Transmembrane</keyword>
<organism evidence="2 3">
    <name type="scientific">Paramecium tetraurelia</name>
    <dbReference type="NCBI Taxonomy" id="5888"/>
    <lineage>
        <taxon>Eukaryota</taxon>
        <taxon>Sar</taxon>
        <taxon>Alveolata</taxon>
        <taxon>Ciliophora</taxon>
        <taxon>Intramacronucleata</taxon>
        <taxon>Oligohymenophorea</taxon>
        <taxon>Peniculida</taxon>
        <taxon>Parameciidae</taxon>
        <taxon>Paramecium</taxon>
    </lineage>
</organism>
<reference evidence="2 3" key="1">
    <citation type="journal article" date="2006" name="Nature">
        <title>Global trends of whole-genome duplications revealed by the ciliate Paramecium tetraurelia.</title>
        <authorList>
            <consortium name="Genoscope"/>
            <person name="Aury J.-M."/>
            <person name="Jaillon O."/>
            <person name="Duret L."/>
            <person name="Noel B."/>
            <person name="Jubin C."/>
            <person name="Porcel B.M."/>
            <person name="Segurens B."/>
            <person name="Daubin V."/>
            <person name="Anthouard V."/>
            <person name="Aiach N."/>
            <person name="Arnaiz O."/>
            <person name="Billaut A."/>
            <person name="Beisson J."/>
            <person name="Blanc I."/>
            <person name="Bouhouche K."/>
            <person name="Camara F."/>
            <person name="Duharcourt S."/>
            <person name="Guigo R."/>
            <person name="Gogendeau D."/>
            <person name="Katinka M."/>
            <person name="Keller A.-M."/>
            <person name="Kissmehl R."/>
            <person name="Klotz C."/>
            <person name="Koll F."/>
            <person name="Le Moue A."/>
            <person name="Lepere C."/>
            <person name="Malinsky S."/>
            <person name="Nowacki M."/>
            <person name="Nowak J.K."/>
            <person name="Plattner H."/>
            <person name="Poulain J."/>
            <person name="Ruiz F."/>
            <person name="Serrano V."/>
            <person name="Zagulski M."/>
            <person name="Dessen P."/>
            <person name="Betermier M."/>
            <person name="Weissenbach J."/>
            <person name="Scarpelli C."/>
            <person name="Schachter V."/>
            <person name="Sperling L."/>
            <person name="Meyer E."/>
            <person name="Cohen J."/>
            <person name="Wincker P."/>
        </authorList>
    </citation>
    <scope>NUCLEOTIDE SEQUENCE [LARGE SCALE GENOMIC DNA]</scope>
    <source>
        <strain evidence="2 3">Stock d4-2</strain>
    </source>
</reference>
<evidence type="ECO:0000313" key="3">
    <source>
        <dbReference type="Proteomes" id="UP000000600"/>
    </source>
</evidence>
<evidence type="ECO:0000256" key="1">
    <source>
        <dbReference type="SAM" id="Phobius"/>
    </source>
</evidence>